<accession>A0A1A8X751</accession>
<dbReference type="Proteomes" id="UP000078546">
    <property type="component" value="Unassembled WGS sequence"/>
</dbReference>
<evidence type="ECO:0000313" key="1">
    <source>
        <dbReference type="EMBL" id="SBT00442.1"/>
    </source>
</evidence>
<organism evidence="1 2">
    <name type="scientific">Plasmodium ovale curtisi</name>
    <dbReference type="NCBI Taxonomy" id="864141"/>
    <lineage>
        <taxon>Eukaryota</taxon>
        <taxon>Sar</taxon>
        <taxon>Alveolata</taxon>
        <taxon>Apicomplexa</taxon>
        <taxon>Aconoidasida</taxon>
        <taxon>Haemosporida</taxon>
        <taxon>Plasmodiidae</taxon>
        <taxon>Plasmodium</taxon>
        <taxon>Plasmodium (Plasmodium)</taxon>
    </lineage>
</organism>
<proteinExistence type="predicted"/>
<protein>
    <submittedName>
        <fullName evidence="1">Uncharacterized protein</fullName>
    </submittedName>
</protein>
<dbReference type="AlphaFoldDB" id="A0A1A8X751"/>
<evidence type="ECO:0000313" key="2">
    <source>
        <dbReference type="Proteomes" id="UP000078546"/>
    </source>
</evidence>
<sequence>MLSGQIASLLYNGYGTVAPLLYYKRKKAFLNLGNAINSIGKKNYNKADGIISMKKSPFEYKVETLKRELQPLQKRCHRNQKDRLGGKM</sequence>
<gene>
    <name evidence="1" type="ORF">POVCU1_060010</name>
</gene>
<name>A0A1A8X751_PLAOA</name>
<reference evidence="2" key="1">
    <citation type="submission" date="2016-05" db="EMBL/GenBank/DDBJ databases">
        <authorList>
            <person name="Naeem Raeece"/>
        </authorList>
    </citation>
    <scope>NUCLEOTIDE SEQUENCE [LARGE SCALE GENOMIC DNA]</scope>
</reference>
<dbReference type="EMBL" id="FLQV01001917">
    <property type="protein sequence ID" value="SBT00442.1"/>
    <property type="molecule type" value="Genomic_DNA"/>
</dbReference>